<keyword evidence="2" id="KW-1185">Reference proteome</keyword>
<evidence type="ECO:0000313" key="2">
    <source>
        <dbReference type="Proteomes" id="UP001060215"/>
    </source>
</evidence>
<sequence>MLLIQLMKFVKSKKLVKIKNSYKVTASEKVKLVAISIKESEKMKTEKAVVKKKGEKTKRLSQVKPLEALNKKKKKVSTLRRGTHPSRSWPSMMIMMFNAKSKGLSHRHS</sequence>
<dbReference type="Proteomes" id="UP001060215">
    <property type="component" value="Chromosome 9"/>
</dbReference>
<gene>
    <name evidence="1" type="ORF">LOK49_LG08G02822</name>
</gene>
<evidence type="ECO:0000313" key="1">
    <source>
        <dbReference type="EMBL" id="KAI8002731.1"/>
    </source>
</evidence>
<accession>A0ACC0GP76</accession>
<reference evidence="1 2" key="1">
    <citation type="journal article" date="2022" name="Plant J.">
        <title>Chromosome-level genome of Camellia lanceoleosa provides a valuable resource for understanding genome evolution and self-incompatibility.</title>
        <authorList>
            <person name="Gong W."/>
            <person name="Xiao S."/>
            <person name="Wang L."/>
            <person name="Liao Z."/>
            <person name="Chang Y."/>
            <person name="Mo W."/>
            <person name="Hu G."/>
            <person name="Li W."/>
            <person name="Zhao G."/>
            <person name="Zhu H."/>
            <person name="Hu X."/>
            <person name="Ji K."/>
            <person name="Xiang X."/>
            <person name="Song Q."/>
            <person name="Yuan D."/>
            <person name="Jin S."/>
            <person name="Zhang L."/>
        </authorList>
    </citation>
    <scope>NUCLEOTIDE SEQUENCE [LARGE SCALE GENOMIC DNA]</scope>
    <source>
        <strain evidence="1">SQ_2022a</strain>
    </source>
</reference>
<organism evidence="1 2">
    <name type="scientific">Camellia lanceoleosa</name>
    <dbReference type="NCBI Taxonomy" id="1840588"/>
    <lineage>
        <taxon>Eukaryota</taxon>
        <taxon>Viridiplantae</taxon>
        <taxon>Streptophyta</taxon>
        <taxon>Embryophyta</taxon>
        <taxon>Tracheophyta</taxon>
        <taxon>Spermatophyta</taxon>
        <taxon>Magnoliopsida</taxon>
        <taxon>eudicotyledons</taxon>
        <taxon>Gunneridae</taxon>
        <taxon>Pentapetalae</taxon>
        <taxon>asterids</taxon>
        <taxon>Ericales</taxon>
        <taxon>Theaceae</taxon>
        <taxon>Camellia</taxon>
    </lineage>
</organism>
<proteinExistence type="predicted"/>
<name>A0ACC0GP76_9ERIC</name>
<dbReference type="EMBL" id="CM045766">
    <property type="protein sequence ID" value="KAI8002731.1"/>
    <property type="molecule type" value="Genomic_DNA"/>
</dbReference>
<protein>
    <submittedName>
        <fullName evidence="1">Uncharacterized protein</fullName>
    </submittedName>
</protein>
<comment type="caution">
    <text evidence="1">The sequence shown here is derived from an EMBL/GenBank/DDBJ whole genome shotgun (WGS) entry which is preliminary data.</text>
</comment>